<evidence type="ECO:0000256" key="1">
    <source>
        <dbReference type="SAM" id="SignalP"/>
    </source>
</evidence>
<keyword evidence="3" id="KW-1185">Reference proteome</keyword>
<accession>A0ABR1EPW7</accession>
<dbReference type="Proteomes" id="UP001303046">
    <property type="component" value="Unassembled WGS sequence"/>
</dbReference>
<keyword evidence="1" id="KW-0732">Signal</keyword>
<evidence type="ECO:0000313" key="2">
    <source>
        <dbReference type="EMBL" id="KAK6764699.1"/>
    </source>
</evidence>
<reference evidence="2 3" key="1">
    <citation type="submission" date="2023-08" db="EMBL/GenBank/DDBJ databases">
        <title>A Necator americanus chromosomal reference genome.</title>
        <authorList>
            <person name="Ilik V."/>
            <person name="Petrzelkova K.J."/>
            <person name="Pardy F."/>
            <person name="Fuh T."/>
            <person name="Niatou-Singa F.S."/>
            <person name="Gouil Q."/>
            <person name="Baker L."/>
            <person name="Ritchie M.E."/>
            <person name="Jex A.R."/>
            <person name="Gazzola D."/>
            <person name="Li H."/>
            <person name="Toshio Fujiwara R."/>
            <person name="Zhan B."/>
            <person name="Aroian R.V."/>
            <person name="Pafco B."/>
            <person name="Schwarz E.M."/>
        </authorList>
    </citation>
    <scope>NUCLEOTIDE SEQUENCE [LARGE SCALE GENOMIC DNA]</scope>
    <source>
        <strain evidence="2 3">Aroian</strain>
        <tissue evidence="2">Whole animal</tissue>
    </source>
</reference>
<feature type="chain" id="PRO_5045988179" evidence="1">
    <location>
        <begin position="28"/>
        <end position="94"/>
    </location>
</feature>
<sequence>MKRLPNISSQGCMLTLVLNGIILQCECSLWFGMRQMGPPSQTSAQLPAPTQTQAVNAVPSPLEFRIHEMNRRLYIFNSSGNLKEKLFITLYTEA</sequence>
<gene>
    <name evidence="2" type="primary">Necator_chrX.g25031</name>
    <name evidence="2" type="ORF">RB195_024866</name>
</gene>
<evidence type="ECO:0000313" key="3">
    <source>
        <dbReference type="Proteomes" id="UP001303046"/>
    </source>
</evidence>
<proteinExistence type="predicted"/>
<feature type="signal peptide" evidence="1">
    <location>
        <begin position="1"/>
        <end position="27"/>
    </location>
</feature>
<organism evidence="2 3">
    <name type="scientific">Necator americanus</name>
    <name type="common">Human hookworm</name>
    <dbReference type="NCBI Taxonomy" id="51031"/>
    <lineage>
        <taxon>Eukaryota</taxon>
        <taxon>Metazoa</taxon>
        <taxon>Ecdysozoa</taxon>
        <taxon>Nematoda</taxon>
        <taxon>Chromadorea</taxon>
        <taxon>Rhabditida</taxon>
        <taxon>Rhabditina</taxon>
        <taxon>Rhabditomorpha</taxon>
        <taxon>Strongyloidea</taxon>
        <taxon>Ancylostomatidae</taxon>
        <taxon>Bunostominae</taxon>
        <taxon>Necator</taxon>
    </lineage>
</organism>
<dbReference type="EMBL" id="JAVFWL010000006">
    <property type="protein sequence ID" value="KAK6764699.1"/>
    <property type="molecule type" value="Genomic_DNA"/>
</dbReference>
<comment type="caution">
    <text evidence="2">The sequence shown here is derived from an EMBL/GenBank/DDBJ whole genome shotgun (WGS) entry which is preliminary data.</text>
</comment>
<protein>
    <submittedName>
        <fullName evidence="2">Uncharacterized protein</fullName>
    </submittedName>
</protein>
<name>A0ABR1EPW7_NECAM</name>